<evidence type="ECO:0000256" key="1">
    <source>
        <dbReference type="SAM" id="Phobius"/>
    </source>
</evidence>
<feature type="transmembrane region" description="Helical" evidence="1">
    <location>
        <begin position="5"/>
        <end position="22"/>
    </location>
</feature>
<proteinExistence type="predicted"/>
<dbReference type="RefSeq" id="WP_229476220.1">
    <property type="nucleotide sequence ID" value="NZ_JAIVFQ010000101.1"/>
</dbReference>
<comment type="caution">
    <text evidence="2">The sequence shown here is derived from an EMBL/GenBank/DDBJ whole genome shotgun (WGS) entry which is preliminary data.</text>
</comment>
<dbReference type="NCBIfam" id="NF033488">
    <property type="entry name" value="lmo0937_fam_TM"/>
    <property type="match status" value="1"/>
</dbReference>
<protein>
    <submittedName>
        <fullName evidence="2">Lmo0937 family membrane protein</fullName>
    </submittedName>
</protein>
<keyword evidence="1" id="KW-0472">Membrane</keyword>
<gene>
    <name evidence="2" type="ORF">LC586_33535</name>
</gene>
<evidence type="ECO:0000313" key="2">
    <source>
        <dbReference type="EMBL" id="MCC5603960.1"/>
    </source>
</evidence>
<organism evidence="2 3">
    <name type="scientific">Nostoc favosum CHAB5714</name>
    <dbReference type="NCBI Taxonomy" id="2780399"/>
    <lineage>
        <taxon>Bacteria</taxon>
        <taxon>Bacillati</taxon>
        <taxon>Cyanobacteriota</taxon>
        <taxon>Cyanophyceae</taxon>
        <taxon>Nostocales</taxon>
        <taxon>Nostocaceae</taxon>
        <taxon>Nostoc</taxon>
        <taxon>Nostoc favosum</taxon>
    </lineage>
</organism>
<keyword evidence="1" id="KW-1133">Transmembrane helix</keyword>
<keyword evidence="1" id="KW-0812">Transmembrane</keyword>
<dbReference type="EMBL" id="JAIVFQ010000101">
    <property type="protein sequence ID" value="MCC5603960.1"/>
    <property type="molecule type" value="Genomic_DNA"/>
</dbReference>
<reference evidence="2 3" key="1">
    <citation type="journal article" date="2021" name="Microorganisms">
        <title>Genome Evolution of Filamentous Cyanobacterium Nostoc Species: From Facultative Symbiosis to Free Living.</title>
        <authorList>
            <person name="Huo D."/>
            <person name="Li H."/>
            <person name="Cai F."/>
            <person name="Guo X."/>
            <person name="Qiao Z."/>
            <person name="Wang W."/>
            <person name="Yu G."/>
            <person name="Li R."/>
        </authorList>
    </citation>
    <scope>NUCLEOTIDE SEQUENCE [LARGE SCALE GENOMIC DNA]</scope>
    <source>
        <strain evidence="2 3">CHAB 5714</strain>
    </source>
</reference>
<dbReference type="InterPro" id="IPR043727">
    <property type="entry name" value="Lmo0937-like"/>
</dbReference>
<keyword evidence="3" id="KW-1185">Reference proteome</keyword>
<sequence>MLSILWGIVVVLIAFWALGLALHIAGSLIHAVLLLAIALAIYNFFKARDV</sequence>
<accession>A0ABS8IJI2</accession>
<name>A0ABS8IJI2_9NOSO</name>
<dbReference type="Proteomes" id="UP001199525">
    <property type="component" value="Unassembled WGS sequence"/>
</dbReference>
<dbReference type="Pfam" id="PF18919">
    <property type="entry name" value="DUF5670"/>
    <property type="match status" value="1"/>
</dbReference>
<feature type="transmembrane region" description="Helical" evidence="1">
    <location>
        <begin position="28"/>
        <end position="45"/>
    </location>
</feature>
<evidence type="ECO:0000313" key="3">
    <source>
        <dbReference type="Proteomes" id="UP001199525"/>
    </source>
</evidence>